<accession>A0A1H8HE67</accession>
<dbReference type="PANTHER" id="PTHR11632">
    <property type="entry name" value="SUCCINATE DEHYDROGENASE 2 FLAVOPROTEIN SUBUNIT"/>
    <property type="match status" value="1"/>
</dbReference>
<evidence type="ECO:0000256" key="3">
    <source>
        <dbReference type="ARBA" id="ARBA00022827"/>
    </source>
</evidence>
<sequence length="694" mass="74749">MTNVERHAYDVVVVGAGGAGLRAAIEARERGMRTAVICKSLFGKAHTVMAEGGIAASMGNANGHDNWQVHFRDTMRGGKFLNHWRMAELHAKEAPDRVWELETWGALFDRTKDGRISQRNFGGHEYPRLAHVGDRTGLELIRTLQQKIVSLQQEDHAETGDYEGRLKVFQECTVTRVLKDGDRVAGVFGYVRESGRLFVIDAPAVVLATGGIGKSFKVTSNSWEYTGDGHALALLAGAPLINMEFIQFHPTGMVWPPSVKGILVTESVRGDGGVLRNSEGKRFMFGYVPDVFKEKYAQSEEEADGWYADPETHRRPPELLPRDEVARAINSEVKAGRGSPHGGVFLDVSTRLSPEEIKRRLPSMHHQFKELADVDITAEPMEVGPTCHYMMGGVDVEPDTAAARGVPGLFAAGEVAGGMHGSNRLGGNSLSDLLVFGRRAGLFAAEYAAGLPAPERPAAGEEQIDEAAAEALRPFGAEAGDGGPDAGDGGSGAAVENPYTLHQELQQVMNDLVGIIRRGPEMERALQHLAELRVRSRRALVEGHRQFNPGWHLALDLRNMLLVSECVALAALERTESRGGHTRDDHPGMDRTWRKVNLVCELAGKDEAGHGTAAATAPTAAGDAAAGPGTARAEDAAGPDGAAGMSGASGPVSTGTAASVSLRRRPMDPIRPDLLDLFERDELLKYLTDEELDA</sequence>
<dbReference type="PRINTS" id="PR00368">
    <property type="entry name" value="FADPNR"/>
</dbReference>
<proteinExistence type="predicted"/>
<dbReference type="PIRSF" id="PIRSF000171">
    <property type="entry name" value="SDHA_APRA_LASPO"/>
    <property type="match status" value="1"/>
</dbReference>
<dbReference type="Gene3D" id="3.50.50.60">
    <property type="entry name" value="FAD/NAD(P)-binding domain"/>
    <property type="match status" value="1"/>
</dbReference>
<evidence type="ECO:0000256" key="5">
    <source>
        <dbReference type="PIRSR" id="PIRSR000171-1"/>
    </source>
</evidence>
<name>A0A1H8HE67_9ACTN</name>
<dbReference type="SUPFAM" id="SSF51905">
    <property type="entry name" value="FAD/NAD(P)-binding domain"/>
    <property type="match status" value="1"/>
</dbReference>
<gene>
    <name evidence="9" type="ORF">SAMN05216267_1006186</name>
</gene>
<dbReference type="InterPro" id="IPR015939">
    <property type="entry name" value="Fum_Rdtase/Succ_DH_flav-like_C"/>
</dbReference>
<organism evidence="9 10">
    <name type="scientific">Actinacidiphila rubida</name>
    <dbReference type="NCBI Taxonomy" id="310780"/>
    <lineage>
        <taxon>Bacteria</taxon>
        <taxon>Bacillati</taxon>
        <taxon>Actinomycetota</taxon>
        <taxon>Actinomycetes</taxon>
        <taxon>Kitasatosporales</taxon>
        <taxon>Streptomycetaceae</taxon>
        <taxon>Actinacidiphila</taxon>
    </lineage>
</organism>
<feature type="domain" description="FAD-dependent oxidoreductase 2 FAD-binding" evidence="7">
    <location>
        <begin position="10"/>
        <end position="430"/>
    </location>
</feature>
<feature type="compositionally biased region" description="Gly residues" evidence="6">
    <location>
        <begin position="479"/>
        <end position="492"/>
    </location>
</feature>
<evidence type="ECO:0000256" key="2">
    <source>
        <dbReference type="ARBA" id="ARBA00022630"/>
    </source>
</evidence>
<reference evidence="9 10" key="1">
    <citation type="submission" date="2016-10" db="EMBL/GenBank/DDBJ databases">
        <authorList>
            <person name="de Groot N.N."/>
        </authorList>
    </citation>
    <scope>NUCLEOTIDE SEQUENCE [LARGE SCALE GENOMIC DNA]</scope>
    <source>
        <strain evidence="9 10">CGMCC 4.2026</strain>
    </source>
</reference>
<dbReference type="InterPro" id="IPR036188">
    <property type="entry name" value="FAD/NAD-bd_sf"/>
</dbReference>
<dbReference type="SUPFAM" id="SSF56425">
    <property type="entry name" value="Succinate dehydrogenase/fumarate reductase flavoprotein, catalytic domain"/>
    <property type="match status" value="1"/>
</dbReference>
<feature type="active site" description="Proton acceptor" evidence="5">
    <location>
        <position position="322"/>
    </location>
</feature>
<dbReference type="PANTHER" id="PTHR11632:SF51">
    <property type="entry name" value="SUCCINATE DEHYDROGENASE [UBIQUINONE] FLAVOPROTEIN SUBUNIT, MITOCHONDRIAL"/>
    <property type="match status" value="1"/>
</dbReference>
<feature type="region of interest" description="Disordered" evidence="6">
    <location>
        <begin position="610"/>
        <end position="670"/>
    </location>
</feature>
<dbReference type="AlphaFoldDB" id="A0A1H8HE67"/>
<feature type="compositionally biased region" description="Low complexity" evidence="6">
    <location>
        <begin position="610"/>
        <end position="651"/>
    </location>
</feature>
<dbReference type="RefSeq" id="WP_069463236.1">
    <property type="nucleotide sequence ID" value="NZ_FODD01000006.1"/>
</dbReference>
<evidence type="ECO:0000313" key="9">
    <source>
        <dbReference type="EMBL" id="SEN54187.1"/>
    </source>
</evidence>
<feature type="region of interest" description="Disordered" evidence="6">
    <location>
        <begin position="475"/>
        <end position="495"/>
    </location>
</feature>
<comment type="cofactor">
    <cofactor evidence="1">
        <name>FAD</name>
        <dbReference type="ChEBI" id="CHEBI:57692"/>
    </cofactor>
</comment>
<protein>
    <submittedName>
        <fullName evidence="9">Succinate dehydrogenase / fumarate reductase flavoprotein subunit</fullName>
    </submittedName>
</protein>
<dbReference type="InterPro" id="IPR003953">
    <property type="entry name" value="FAD-dep_OxRdtase_2_FAD-bd"/>
</dbReference>
<dbReference type="EMBL" id="FODD01000006">
    <property type="protein sequence ID" value="SEN54187.1"/>
    <property type="molecule type" value="Genomic_DNA"/>
</dbReference>
<keyword evidence="4" id="KW-0560">Oxidoreductase</keyword>
<dbReference type="SUPFAM" id="SSF46977">
    <property type="entry name" value="Succinate dehydrogenase/fumarate reductase flavoprotein C-terminal domain"/>
    <property type="match status" value="1"/>
</dbReference>
<dbReference type="FunFam" id="3.50.50.60:FF:000026">
    <property type="entry name" value="Succinate dehydrogenase flavoprotein subunit"/>
    <property type="match status" value="1"/>
</dbReference>
<keyword evidence="2" id="KW-0285">Flavoprotein</keyword>
<dbReference type="Proteomes" id="UP000181951">
    <property type="component" value="Unassembled WGS sequence"/>
</dbReference>
<dbReference type="InterPro" id="IPR037099">
    <property type="entry name" value="Fum_R/Succ_DH_flav-like_C_sf"/>
</dbReference>
<feature type="domain" description="Fumarate reductase/succinate dehydrogenase flavoprotein-like C-terminal" evidence="8">
    <location>
        <begin position="502"/>
        <end position="600"/>
    </location>
</feature>
<evidence type="ECO:0000259" key="8">
    <source>
        <dbReference type="Pfam" id="PF02910"/>
    </source>
</evidence>
<evidence type="ECO:0000259" key="7">
    <source>
        <dbReference type="Pfam" id="PF00890"/>
    </source>
</evidence>
<evidence type="ECO:0000256" key="1">
    <source>
        <dbReference type="ARBA" id="ARBA00001974"/>
    </source>
</evidence>
<evidence type="ECO:0000313" key="10">
    <source>
        <dbReference type="Proteomes" id="UP000181951"/>
    </source>
</evidence>
<keyword evidence="10" id="KW-1185">Reference proteome</keyword>
<evidence type="ECO:0000256" key="4">
    <source>
        <dbReference type="ARBA" id="ARBA00023002"/>
    </source>
</evidence>
<keyword evidence="3" id="KW-0274">FAD</keyword>
<dbReference type="STRING" id="310780.SAMN05216267_1006186"/>
<dbReference type="Gene3D" id="1.20.58.100">
    <property type="entry name" value="Fumarate reductase/succinate dehydrogenase flavoprotein-like, C-terminal domain"/>
    <property type="match status" value="1"/>
</dbReference>
<dbReference type="Pfam" id="PF02910">
    <property type="entry name" value="Succ_DH_flav_C"/>
    <property type="match status" value="1"/>
</dbReference>
<dbReference type="InterPro" id="IPR027477">
    <property type="entry name" value="Succ_DH/fumarate_Rdtase_cat_sf"/>
</dbReference>
<evidence type="ECO:0000256" key="6">
    <source>
        <dbReference type="SAM" id="MobiDB-lite"/>
    </source>
</evidence>
<dbReference type="NCBIfam" id="NF005866">
    <property type="entry name" value="PRK07803.1"/>
    <property type="match status" value="1"/>
</dbReference>
<dbReference type="GO" id="GO:0033765">
    <property type="term" value="F:steroid dehydrogenase activity, acting on the CH-CH group of donors"/>
    <property type="evidence" value="ECO:0007669"/>
    <property type="project" value="UniProtKB-ARBA"/>
</dbReference>
<dbReference type="Pfam" id="PF00890">
    <property type="entry name" value="FAD_binding_2"/>
    <property type="match status" value="1"/>
</dbReference>
<dbReference type="InterPro" id="IPR030664">
    <property type="entry name" value="SdhA/FrdA/AprA"/>
</dbReference>
<dbReference type="Gene3D" id="3.90.700.10">
    <property type="entry name" value="Succinate dehydrogenase/fumarate reductase flavoprotein, catalytic domain"/>
    <property type="match status" value="1"/>
</dbReference>
<dbReference type="FunFam" id="3.90.700.10:FF:000005">
    <property type="entry name" value="Succinate dehydrogenase flavoprotein subunit"/>
    <property type="match status" value="1"/>
</dbReference>